<dbReference type="SUPFAM" id="SSF52540">
    <property type="entry name" value="P-loop containing nucleoside triphosphate hydrolases"/>
    <property type="match status" value="1"/>
</dbReference>
<dbReference type="EMBL" id="JTDN01000001">
    <property type="protein sequence ID" value="KHL25941.1"/>
    <property type="molecule type" value="Genomic_DNA"/>
</dbReference>
<dbReference type="PANTHER" id="PTHR11088:SF60">
    <property type="entry name" value="TRNA DIMETHYLALLYLTRANSFERASE"/>
    <property type="match status" value="1"/>
</dbReference>
<keyword evidence="7 10" id="KW-0067">ATP-binding</keyword>
<dbReference type="GO" id="GO:0052381">
    <property type="term" value="F:tRNA dimethylallyltransferase activity"/>
    <property type="evidence" value="ECO:0007669"/>
    <property type="project" value="UniProtKB-UniRule"/>
</dbReference>
<comment type="caution">
    <text evidence="10">Lacks conserved residue(s) required for the propagation of feature annotation.</text>
</comment>
<feature type="region of interest" description="Interaction with substrate tRNA" evidence="10">
    <location>
        <begin position="40"/>
        <end position="43"/>
    </location>
</feature>
<evidence type="ECO:0000256" key="8">
    <source>
        <dbReference type="ARBA" id="ARBA00022842"/>
    </source>
</evidence>
<name>A0A0B2C1R5_9SPHN</name>
<keyword evidence="15" id="KW-1185">Reference proteome</keyword>
<comment type="function">
    <text evidence="2 10 12">Catalyzes the transfer of a dimethylallyl group onto the adenine at position 37 in tRNAs that read codons beginning with uridine, leading to the formation of N6-(dimethylallyl)adenosine (i(6)A).</text>
</comment>
<comment type="similarity">
    <text evidence="3 10 13">Belongs to the IPP transferase family.</text>
</comment>
<dbReference type="OrthoDB" id="9776390at2"/>
<evidence type="ECO:0000313" key="14">
    <source>
        <dbReference type="EMBL" id="KHL25941.1"/>
    </source>
</evidence>
<dbReference type="HAMAP" id="MF_00185">
    <property type="entry name" value="IPP_trans"/>
    <property type="match status" value="1"/>
</dbReference>
<evidence type="ECO:0000256" key="10">
    <source>
        <dbReference type="HAMAP-Rule" id="MF_00185"/>
    </source>
</evidence>
<dbReference type="Gene3D" id="3.40.50.300">
    <property type="entry name" value="P-loop containing nucleotide triphosphate hydrolases"/>
    <property type="match status" value="1"/>
</dbReference>
<dbReference type="Proteomes" id="UP000030988">
    <property type="component" value="Unassembled WGS sequence"/>
</dbReference>
<sequence length="312" mass="34169">MRERVALIAGPTASGKSDLAVQLALAAQDAGCPARIINADSAQVYRDLKVLSARPDAVEMRGVEHRLFGAWDGAEACSAAAWATAARREIADAHGAGMLPILVGGTGLYLRTLLDGIAPIPEIAAEVRMAVRALPVAEAHAALVREDPARAAMLHGNDSQRIARALEVVRSTGHPLGWWQQRREGGIGEEVALLPLVLLPDREWLYRRCDLRFARMMEDGAVEEVAALLARDLSPDLPVMHAIGVPEIAGWLQGQRDRAEAIVQGQQATRRYAKRQYTWFRNQPPADWQRVGQASDAQKQQITRILRTLRLT</sequence>
<dbReference type="AlphaFoldDB" id="A0A0B2C1R5"/>
<dbReference type="EC" id="2.5.1.75" evidence="10"/>
<dbReference type="RefSeq" id="WP_039094753.1">
    <property type="nucleotide sequence ID" value="NZ_JTDN01000001.1"/>
</dbReference>
<feature type="binding site" evidence="10">
    <location>
        <begin position="10"/>
        <end position="17"/>
    </location>
    <ligand>
        <name>ATP</name>
        <dbReference type="ChEBI" id="CHEBI:30616"/>
    </ligand>
</feature>
<organism evidence="14 15">
    <name type="scientific">Croceibacterium mercuriale</name>
    <dbReference type="NCBI Taxonomy" id="1572751"/>
    <lineage>
        <taxon>Bacteria</taxon>
        <taxon>Pseudomonadati</taxon>
        <taxon>Pseudomonadota</taxon>
        <taxon>Alphaproteobacteria</taxon>
        <taxon>Sphingomonadales</taxon>
        <taxon>Erythrobacteraceae</taxon>
        <taxon>Croceibacterium</taxon>
    </lineage>
</organism>
<evidence type="ECO:0000256" key="7">
    <source>
        <dbReference type="ARBA" id="ARBA00022840"/>
    </source>
</evidence>
<feature type="region of interest" description="Interaction with substrate tRNA" evidence="10">
    <location>
        <begin position="160"/>
        <end position="164"/>
    </location>
</feature>
<keyword evidence="8 10" id="KW-0460">Magnesium</keyword>
<dbReference type="Pfam" id="PF01715">
    <property type="entry name" value="IPPT"/>
    <property type="match status" value="1"/>
</dbReference>
<evidence type="ECO:0000256" key="3">
    <source>
        <dbReference type="ARBA" id="ARBA00005842"/>
    </source>
</evidence>
<evidence type="ECO:0000256" key="9">
    <source>
        <dbReference type="ARBA" id="ARBA00049563"/>
    </source>
</evidence>
<dbReference type="GO" id="GO:0006400">
    <property type="term" value="P:tRNA modification"/>
    <property type="evidence" value="ECO:0007669"/>
    <property type="project" value="TreeGrafter"/>
</dbReference>
<evidence type="ECO:0000256" key="1">
    <source>
        <dbReference type="ARBA" id="ARBA00001946"/>
    </source>
</evidence>
<keyword evidence="6 10" id="KW-0547">Nucleotide-binding</keyword>
<reference evidence="14 15" key="1">
    <citation type="submission" date="2014-11" db="EMBL/GenBank/DDBJ databases">
        <title>Draft genome sequence of Kirrobacter mercurialis.</title>
        <authorList>
            <person name="Coil D.A."/>
            <person name="Eisen J.A."/>
        </authorList>
    </citation>
    <scope>NUCLEOTIDE SEQUENCE [LARGE SCALE GENOMIC DNA]</scope>
    <source>
        <strain evidence="14 15">Coronado</strain>
    </source>
</reference>
<feature type="site" description="Interaction with substrate tRNA" evidence="10">
    <location>
        <position position="106"/>
    </location>
</feature>
<evidence type="ECO:0000256" key="4">
    <source>
        <dbReference type="ARBA" id="ARBA00022679"/>
    </source>
</evidence>
<proteinExistence type="inferred from homology"/>
<evidence type="ECO:0000256" key="11">
    <source>
        <dbReference type="RuleBase" id="RU003783"/>
    </source>
</evidence>
<evidence type="ECO:0000256" key="12">
    <source>
        <dbReference type="RuleBase" id="RU003784"/>
    </source>
</evidence>
<dbReference type="GO" id="GO:0005524">
    <property type="term" value="F:ATP binding"/>
    <property type="evidence" value="ECO:0007669"/>
    <property type="project" value="UniProtKB-UniRule"/>
</dbReference>
<evidence type="ECO:0000256" key="6">
    <source>
        <dbReference type="ARBA" id="ARBA00022741"/>
    </source>
</evidence>
<accession>A0A0B2C1R5</accession>
<dbReference type="InterPro" id="IPR027417">
    <property type="entry name" value="P-loop_NTPase"/>
</dbReference>
<protein>
    <recommendedName>
        <fullName evidence="10">tRNA dimethylallyltransferase</fullName>
        <ecNumber evidence="10">2.5.1.75</ecNumber>
    </recommendedName>
    <alternativeName>
        <fullName evidence="10">Dimethylallyl diphosphate:tRNA dimethylallyltransferase</fullName>
        <shortName evidence="10">DMAPP:tRNA dimethylallyltransferase</shortName>
        <shortName evidence="10">DMATase</shortName>
    </alternativeName>
    <alternativeName>
        <fullName evidence="10">Isopentenyl-diphosphate:tRNA isopentenyltransferase</fullName>
        <shortName evidence="10">IPP transferase</shortName>
        <shortName evidence="10">IPPT</shortName>
        <shortName evidence="10">IPTase</shortName>
    </alternativeName>
</protein>
<comment type="catalytic activity">
    <reaction evidence="9 10 11">
        <text>adenosine(37) in tRNA + dimethylallyl diphosphate = N(6)-dimethylallyladenosine(37) in tRNA + diphosphate</text>
        <dbReference type="Rhea" id="RHEA:26482"/>
        <dbReference type="Rhea" id="RHEA-COMP:10162"/>
        <dbReference type="Rhea" id="RHEA-COMP:10375"/>
        <dbReference type="ChEBI" id="CHEBI:33019"/>
        <dbReference type="ChEBI" id="CHEBI:57623"/>
        <dbReference type="ChEBI" id="CHEBI:74411"/>
        <dbReference type="ChEBI" id="CHEBI:74415"/>
        <dbReference type="EC" id="2.5.1.75"/>
    </reaction>
</comment>
<evidence type="ECO:0000256" key="2">
    <source>
        <dbReference type="ARBA" id="ARBA00003213"/>
    </source>
</evidence>
<comment type="cofactor">
    <cofactor evidence="1 10">
        <name>Mg(2+)</name>
        <dbReference type="ChEBI" id="CHEBI:18420"/>
    </cofactor>
</comment>
<feature type="binding site" evidence="10">
    <location>
        <begin position="12"/>
        <end position="17"/>
    </location>
    <ligand>
        <name>substrate</name>
    </ligand>
</feature>
<keyword evidence="5 10" id="KW-0819">tRNA processing</keyword>
<comment type="subunit">
    <text evidence="10">Monomer.</text>
</comment>
<dbReference type="InterPro" id="IPR018022">
    <property type="entry name" value="IPT"/>
</dbReference>
<dbReference type="STRING" id="1572751.PK98_05030"/>
<keyword evidence="4 10" id="KW-0808">Transferase</keyword>
<comment type="caution">
    <text evidence="14">The sequence shown here is derived from an EMBL/GenBank/DDBJ whole genome shotgun (WGS) entry which is preliminary data.</text>
</comment>
<gene>
    <name evidence="10" type="primary">miaA</name>
    <name evidence="14" type="ORF">PK98_05030</name>
</gene>
<dbReference type="PANTHER" id="PTHR11088">
    <property type="entry name" value="TRNA DIMETHYLALLYLTRANSFERASE"/>
    <property type="match status" value="1"/>
</dbReference>
<dbReference type="Gene3D" id="1.10.20.140">
    <property type="match status" value="1"/>
</dbReference>
<evidence type="ECO:0000313" key="15">
    <source>
        <dbReference type="Proteomes" id="UP000030988"/>
    </source>
</evidence>
<feature type="site" description="Interaction with substrate tRNA" evidence="10">
    <location>
        <position position="128"/>
    </location>
</feature>
<dbReference type="NCBIfam" id="TIGR00174">
    <property type="entry name" value="miaA"/>
    <property type="match status" value="1"/>
</dbReference>
<dbReference type="InterPro" id="IPR039657">
    <property type="entry name" value="Dimethylallyltransferase"/>
</dbReference>
<evidence type="ECO:0000256" key="13">
    <source>
        <dbReference type="RuleBase" id="RU003785"/>
    </source>
</evidence>
<evidence type="ECO:0000256" key="5">
    <source>
        <dbReference type="ARBA" id="ARBA00022694"/>
    </source>
</evidence>